<dbReference type="PANTHER" id="PTHR15141:SF76">
    <property type="entry name" value="TRANSCRIPTION ELONGATION FACTOR B POLYPEPTIDE 3"/>
    <property type="match status" value="1"/>
</dbReference>
<evidence type="ECO:0000313" key="7">
    <source>
        <dbReference type="Proteomes" id="UP000007875"/>
    </source>
</evidence>
<evidence type="ECO:0000313" key="6">
    <source>
        <dbReference type="Ensembl" id="ENSCSAVP00000009577.1"/>
    </source>
</evidence>
<evidence type="ECO:0000256" key="2">
    <source>
        <dbReference type="ARBA" id="ARBA00023242"/>
    </source>
</evidence>
<evidence type="ECO:0000256" key="4">
    <source>
        <dbReference type="SAM" id="MobiDB-lite"/>
    </source>
</evidence>
<proteinExistence type="predicted"/>
<dbReference type="GO" id="GO:0005634">
    <property type="term" value="C:nucleus"/>
    <property type="evidence" value="ECO:0007669"/>
    <property type="project" value="UniProtKB-SubCell"/>
</dbReference>
<organism evidence="6 7">
    <name type="scientific">Ciona savignyi</name>
    <name type="common">Pacific transparent sea squirt</name>
    <dbReference type="NCBI Taxonomy" id="51511"/>
    <lineage>
        <taxon>Eukaryota</taxon>
        <taxon>Metazoa</taxon>
        <taxon>Chordata</taxon>
        <taxon>Tunicata</taxon>
        <taxon>Ascidiacea</taxon>
        <taxon>Phlebobranchia</taxon>
        <taxon>Cionidae</taxon>
        <taxon>Ciona</taxon>
    </lineage>
</organism>
<dbReference type="Gene3D" id="1.20.930.10">
    <property type="entry name" value="Conserved domain common to transcription factors TFIIS, elongin A, CRSP70"/>
    <property type="match status" value="1"/>
</dbReference>
<dbReference type="PANTHER" id="PTHR15141">
    <property type="entry name" value="TRANSCRIPTION ELONGATION FACTOR B POLYPEPTIDE 3"/>
    <property type="match status" value="1"/>
</dbReference>
<reference evidence="7" key="1">
    <citation type="submission" date="2003-08" db="EMBL/GenBank/DDBJ databases">
        <authorList>
            <person name="Birren B."/>
            <person name="Nusbaum C."/>
            <person name="Abebe A."/>
            <person name="Abouelleil A."/>
            <person name="Adekoya E."/>
            <person name="Ait-zahra M."/>
            <person name="Allen N."/>
            <person name="Allen T."/>
            <person name="An P."/>
            <person name="Anderson M."/>
            <person name="Anderson S."/>
            <person name="Arachchi H."/>
            <person name="Armbruster J."/>
            <person name="Bachantsang P."/>
            <person name="Baldwin J."/>
            <person name="Barry A."/>
            <person name="Bayul T."/>
            <person name="Blitshsteyn B."/>
            <person name="Bloom T."/>
            <person name="Blye J."/>
            <person name="Boguslavskiy L."/>
            <person name="Borowsky M."/>
            <person name="Boukhgalter B."/>
            <person name="Brunache A."/>
            <person name="Butler J."/>
            <person name="Calixte N."/>
            <person name="Calvo S."/>
            <person name="Camarata J."/>
            <person name="Campo K."/>
            <person name="Chang J."/>
            <person name="Cheshatsang Y."/>
            <person name="Citroen M."/>
            <person name="Collymore A."/>
            <person name="Considine T."/>
            <person name="Cook A."/>
            <person name="Cooke P."/>
            <person name="Corum B."/>
            <person name="Cuomo C."/>
            <person name="David R."/>
            <person name="Dawoe T."/>
            <person name="Degray S."/>
            <person name="Dodge S."/>
            <person name="Dooley K."/>
            <person name="Dorje P."/>
            <person name="Dorjee K."/>
            <person name="Dorris L."/>
            <person name="Duffey N."/>
            <person name="Dupes A."/>
            <person name="Elkins T."/>
            <person name="Engels R."/>
            <person name="Erickson J."/>
            <person name="Farina A."/>
            <person name="Faro S."/>
            <person name="Ferreira P."/>
            <person name="Fischer H."/>
            <person name="Fitzgerald M."/>
            <person name="Foley K."/>
            <person name="Gage D."/>
            <person name="Galagan J."/>
            <person name="Gearin G."/>
            <person name="Gnerre S."/>
            <person name="Gnirke A."/>
            <person name="Goyette A."/>
            <person name="Graham J."/>
            <person name="Grandbois E."/>
            <person name="Gyaltsen K."/>
            <person name="Hafez N."/>
            <person name="Hagopian D."/>
            <person name="Hagos B."/>
            <person name="Hall J."/>
            <person name="Hatcher B."/>
            <person name="Heller A."/>
            <person name="Higgins H."/>
            <person name="Honan T."/>
            <person name="Horn A."/>
            <person name="Houde N."/>
            <person name="Hughes L."/>
            <person name="Hulme W."/>
            <person name="Husby E."/>
            <person name="Iliev I."/>
            <person name="Jaffe D."/>
            <person name="Jones C."/>
            <person name="Kamal M."/>
            <person name="Kamat A."/>
            <person name="Kamvysselis M."/>
            <person name="Karlsson E."/>
            <person name="Kells C."/>
            <person name="Kieu A."/>
            <person name="Kisner P."/>
            <person name="Kodira C."/>
            <person name="Kulbokas E."/>
            <person name="Labutti K."/>
            <person name="Lama D."/>
            <person name="Landers T."/>
            <person name="Leger J."/>
            <person name="Levine S."/>
            <person name="Lewis D."/>
            <person name="Lewis T."/>
            <person name="Lindblad-toh K."/>
            <person name="Liu X."/>
            <person name="Lokyitsang T."/>
            <person name="Lokyitsang Y."/>
            <person name="Lucien O."/>
            <person name="Lui A."/>
            <person name="Ma L.J."/>
            <person name="Mabbitt R."/>
            <person name="Macdonald J."/>
            <person name="Maclean C."/>
            <person name="Major J."/>
            <person name="Manning J."/>
            <person name="Marabella R."/>
            <person name="Maru K."/>
            <person name="Matthews C."/>
            <person name="Mauceli E."/>
            <person name="Mccarthy M."/>
            <person name="Mcdonough S."/>
            <person name="Mcghee T."/>
            <person name="Meldrim J."/>
            <person name="Meneus L."/>
            <person name="Mesirov J."/>
            <person name="Mihalev A."/>
            <person name="Mihova T."/>
            <person name="Mikkelsen T."/>
            <person name="Mlenga V."/>
            <person name="Moru K."/>
            <person name="Mozes J."/>
            <person name="Mulrain L."/>
            <person name="Munson G."/>
            <person name="Naylor J."/>
            <person name="Newes C."/>
            <person name="Nguyen C."/>
            <person name="Nguyen N."/>
            <person name="Nguyen T."/>
            <person name="Nicol R."/>
            <person name="Nielsen C."/>
            <person name="Nizzari M."/>
            <person name="Norbu C."/>
            <person name="Norbu N."/>
            <person name="O'donnell P."/>
            <person name="Okoawo O."/>
            <person name="O'leary S."/>
            <person name="Omotosho B."/>
            <person name="O'neill K."/>
            <person name="Osman S."/>
            <person name="Parker S."/>
            <person name="Perrin D."/>
            <person name="Phunkhang P."/>
            <person name="Piqani B."/>
            <person name="Purcell S."/>
            <person name="Rachupka T."/>
            <person name="Ramasamy U."/>
            <person name="Rameau R."/>
            <person name="Ray V."/>
            <person name="Raymond C."/>
            <person name="Retta R."/>
            <person name="Richardson S."/>
            <person name="Rise C."/>
            <person name="Rodriguez J."/>
            <person name="Rogers J."/>
            <person name="Rogov P."/>
            <person name="Rutman M."/>
            <person name="Schupbach R."/>
            <person name="Seaman C."/>
            <person name="Settipalli S."/>
            <person name="Sharpe T."/>
            <person name="Sheridan J."/>
            <person name="Sherpa N."/>
            <person name="Shi J."/>
            <person name="Smirnov S."/>
            <person name="Smith C."/>
            <person name="Sougnez C."/>
            <person name="Spencer B."/>
            <person name="Stalker J."/>
            <person name="Stange-thomann N."/>
            <person name="Stavropoulos S."/>
            <person name="Stetson K."/>
            <person name="Stone C."/>
            <person name="Stone S."/>
            <person name="Stubbs M."/>
            <person name="Talamas J."/>
            <person name="Tchuinga P."/>
            <person name="Tenzing P."/>
            <person name="Tesfaye S."/>
            <person name="Theodore J."/>
            <person name="Thoulutsang Y."/>
            <person name="Topham K."/>
            <person name="Towey S."/>
            <person name="Tsamla T."/>
            <person name="Tsomo N."/>
            <person name="Vallee D."/>
            <person name="Vassiliev H."/>
            <person name="Venkataraman V."/>
            <person name="Vinson J."/>
            <person name="Vo A."/>
            <person name="Wade C."/>
            <person name="Wang S."/>
            <person name="Wangchuk T."/>
            <person name="Wangdi T."/>
            <person name="Whittaker C."/>
            <person name="Wilkinson J."/>
            <person name="Wu Y."/>
            <person name="Wyman D."/>
            <person name="Yadav S."/>
            <person name="Yang S."/>
            <person name="Yang X."/>
            <person name="Yeager S."/>
            <person name="Yee E."/>
            <person name="Young G."/>
            <person name="Zainoun J."/>
            <person name="Zembeck L."/>
            <person name="Zimmer A."/>
            <person name="Zody M."/>
            <person name="Lander E."/>
        </authorList>
    </citation>
    <scope>NUCLEOTIDE SEQUENCE [LARGE SCALE GENOMIC DNA]</scope>
</reference>
<evidence type="ECO:0000256" key="1">
    <source>
        <dbReference type="ARBA" id="ARBA00004123"/>
    </source>
</evidence>
<dbReference type="SUPFAM" id="SSF47676">
    <property type="entry name" value="Conserved domain common to transcription factors TFIIS, elongin A, CRSP70"/>
    <property type="match status" value="1"/>
</dbReference>
<dbReference type="Pfam" id="PF08711">
    <property type="entry name" value="Med26"/>
    <property type="match status" value="1"/>
</dbReference>
<dbReference type="PROSITE" id="PS51319">
    <property type="entry name" value="TFIIS_N"/>
    <property type="match status" value="1"/>
</dbReference>
<dbReference type="Ensembl" id="ENSCSAVT00000009694.1">
    <property type="protein sequence ID" value="ENSCSAVP00000009577.1"/>
    <property type="gene ID" value="ENSCSAVG00000005625.1"/>
</dbReference>
<feature type="compositionally biased region" description="Polar residues" evidence="4">
    <location>
        <begin position="242"/>
        <end position="251"/>
    </location>
</feature>
<evidence type="ECO:0000256" key="3">
    <source>
        <dbReference type="PROSITE-ProRule" id="PRU00649"/>
    </source>
</evidence>
<dbReference type="SMART" id="SM00509">
    <property type="entry name" value="TFS2N"/>
    <property type="match status" value="1"/>
</dbReference>
<feature type="compositionally biased region" description="Low complexity" evidence="4">
    <location>
        <begin position="112"/>
        <end position="122"/>
    </location>
</feature>
<dbReference type="InterPro" id="IPR003617">
    <property type="entry name" value="TFIIS/CRSP70_N_sub"/>
</dbReference>
<dbReference type="HOGENOM" id="CLU_887197_0_0_1"/>
<sequence length="314" mass="36059">MLTNTRQGYLWKMNQKCCKEPFKRLDEVDMTITVLKSTGVGKSVNALRKEKVVGEFARELVARWKHLLSSVPQTQSTEKTKKVIYKKDNPYTTNTDDINDEYDPTRNWEMASSVSPQKSYKSSQEDENEYDPTQNWKMKKAKKKQKLTKESGLYNPNLKVKPELESQYNKQSKKSNSNKKYVTSYENSLNNVDDQDEDEYDPCKPAVQIKHKNKITDGHSSDADANGYHVPDYKSSSEDMYAQNSFSLQSNSHKRHQPLETVDHEEGCEYGSKHVKPPKKKSSSDLNSTQTLKSKEKFPVKRKSGGETLDESTS</sequence>
<name>H2YW66_CIOSA</name>
<dbReference type="AlphaFoldDB" id="H2YW66"/>
<keyword evidence="7" id="KW-1185">Reference proteome</keyword>
<feature type="compositionally biased region" description="Basic and acidic residues" evidence="4">
    <location>
        <begin position="257"/>
        <end position="267"/>
    </location>
</feature>
<reference evidence="6" key="2">
    <citation type="submission" date="2025-08" db="UniProtKB">
        <authorList>
            <consortium name="Ensembl"/>
        </authorList>
    </citation>
    <scope>IDENTIFICATION</scope>
</reference>
<dbReference type="InterPro" id="IPR051870">
    <property type="entry name" value="Elongin-A_domain"/>
</dbReference>
<feature type="domain" description="TFIIS N-terminal" evidence="5">
    <location>
        <begin position="1"/>
        <end position="71"/>
    </location>
</feature>
<accession>H2YW66</accession>
<dbReference type="STRING" id="51511.ENSCSAVP00000009577"/>
<feature type="region of interest" description="Disordered" evidence="4">
    <location>
        <begin position="89"/>
        <end position="314"/>
    </location>
</feature>
<feature type="compositionally biased region" description="Basic residues" evidence="4">
    <location>
        <begin position="137"/>
        <end position="146"/>
    </location>
</feature>
<keyword evidence="2 3" id="KW-0539">Nucleus</keyword>
<dbReference type="InterPro" id="IPR017923">
    <property type="entry name" value="TFIIS_N"/>
</dbReference>
<dbReference type="InterPro" id="IPR035441">
    <property type="entry name" value="TFIIS/LEDGF_dom_sf"/>
</dbReference>
<comment type="subcellular location">
    <subcellularLocation>
        <location evidence="1 3">Nucleus</location>
    </subcellularLocation>
</comment>
<dbReference type="InParanoid" id="H2YW66"/>
<evidence type="ECO:0000259" key="5">
    <source>
        <dbReference type="PROSITE" id="PS51319"/>
    </source>
</evidence>
<reference evidence="6" key="3">
    <citation type="submission" date="2025-09" db="UniProtKB">
        <authorList>
            <consortium name="Ensembl"/>
        </authorList>
    </citation>
    <scope>IDENTIFICATION</scope>
</reference>
<dbReference type="Proteomes" id="UP000007875">
    <property type="component" value="Unassembled WGS sequence"/>
</dbReference>
<protein>
    <recommendedName>
        <fullName evidence="5">TFIIS N-terminal domain-containing protein</fullName>
    </recommendedName>
</protein>